<evidence type="ECO:0008006" key="4">
    <source>
        <dbReference type="Google" id="ProtNLM"/>
    </source>
</evidence>
<comment type="caution">
    <text evidence="2">The sequence shown here is derived from an EMBL/GenBank/DDBJ whole genome shotgun (WGS) entry which is preliminary data.</text>
</comment>
<accession>A0AAE4QQI3</accession>
<name>A0AAE4QQI3_9LEPT</name>
<gene>
    <name evidence="2" type="ORF">CH379_017180</name>
</gene>
<keyword evidence="3" id="KW-1185">Reference proteome</keyword>
<evidence type="ECO:0000313" key="3">
    <source>
        <dbReference type="Proteomes" id="UP000232122"/>
    </source>
</evidence>
<reference evidence="2 3" key="1">
    <citation type="journal article" date="2018" name="Microb. Genom.">
        <title>Deciphering the unexplored Leptospira diversity from soils uncovers genomic evolution to virulence.</title>
        <authorList>
            <person name="Thibeaux R."/>
            <person name="Iraola G."/>
            <person name="Ferres I."/>
            <person name="Bierque E."/>
            <person name="Girault D."/>
            <person name="Soupe-Gilbert M.E."/>
            <person name="Picardeau M."/>
            <person name="Goarant C."/>
        </authorList>
    </citation>
    <scope>NUCLEOTIDE SEQUENCE [LARGE SCALE GENOMIC DNA]</scope>
    <source>
        <strain evidence="2 3">ATI7-C-A5</strain>
    </source>
</reference>
<feature type="signal peptide" evidence="1">
    <location>
        <begin position="1"/>
        <end position="30"/>
    </location>
</feature>
<sequence length="174" mass="18897">MERKLHTRTAILYRNGLRALAFFAATFLIAANCNLPDDDDSFNRENEQRVILQYLLLPPTNPLQSCVSSLEAAKTCLDQAPDLPTPLTEVEIVTLFSGNAALGTYQNYCSGLLSSATFSKFTDRAKACLMDCNKAYWENRNSAGTCSQSGLSQITGLSTGTFACTKTCVSISGQ</sequence>
<dbReference type="Proteomes" id="UP000232122">
    <property type="component" value="Unassembled WGS sequence"/>
</dbReference>
<evidence type="ECO:0000256" key="1">
    <source>
        <dbReference type="SAM" id="SignalP"/>
    </source>
</evidence>
<proteinExistence type="predicted"/>
<dbReference type="RefSeq" id="WP_317573733.1">
    <property type="nucleotide sequence ID" value="NZ_NPEF02000023.1"/>
</dbReference>
<feature type="chain" id="PRO_5041899668" description="Lipoprotein" evidence="1">
    <location>
        <begin position="31"/>
        <end position="174"/>
    </location>
</feature>
<keyword evidence="1" id="KW-0732">Signal</keyword>
<dbReference type="EMBL" id="NPEF02000023">
    <property type="protein sequence ID" value="MDV6237369.1"/>
    <property type="molecule type" value="Genomic_DNA"/>
</dbReference>
<protein>
    <recommendedName>
        <fullName evidence="4">Lipoprotein</fullName>
    </recommendedName>
</protein>
<dbReference type="AlphaFoldDB" id="A0AAE4QQI3"/>
<organism evidence="2 3">
    <name type="scientific">Leptospira ellisii</name>
    <dbReference type="NCBI Taxonomy" id="2023197"/>
    <lineage>
        <taxon>Bacteria</taxon>
        <taxon>Pseudomonadati</taxon>
        <taxon>Spirochaetota</taxon>
        <taxon>Spirochaetia</taxon>
        <taxon>Leptospirales</taxon>
        <taxon>Leptospiraceae</taxon>
        <taxon>Leptospira</taxon>
    </lineage>
</organism>
<evidence type="ECO:0000313" key="2">
    <source>
        <dbReference type="EMBL" id="MDV6237369.1"/>
    </source>
</evidence>